<evidence type="ECO:0008006" key="3">
    <source>
        <dbReference type="Google" id="ProtNLM"/>
    </source>
</evidence>
<evidence type="ECO:0000313" key="1">
    <source>
        <dbReference type="EMBL" id="MBK1789190.1"/>
    </source>
</evidence>
<sequence>MWQRTDVDFIHTQEVPWDPIPEGMFGALGGGRKQVLSRDESDGAETAIIRVRDRQSGILASDVDLYVHAGEGTIGGQELLTGDFVHVPAGTGIDIRPSVRGLALYCGFWGPSALTAGSGDGAGLRHLRPETMEWEPAGWSGDVALHPGAMVKRLRQGDGVNIYLAAMMPGWHCEEEESHPVYEESFKIHGDVLMGSRGVIREGGYFFRSPDVFHGPLYSRSGTMSLIRSDGPTTTTYREPPAGGTWHELARNAYSR</sequence>
<gene>
    <name evidence="1" type="ORF">JHE00_33070</name>
</gene>
<organism evidence="1 2">
    <name type="scientific">Prauserella cavernicola</name>
    <dbReference type="NCBI Taxonomy" id="2800127"/>
    <lineage>
        <taxon>Bacteria</taxon>
        <taxon>Bacillati</taxon>
        <taxon>Actinomycetota</taxon>
        <taxon>Actinomycetes</taxon>
        <taxon>Pseudonocardiales</taxon>
        <taxon>Pseudonocardiaceae</taxon>
        <taxon>Prauserella</taxon>
    </lineage>
</organism>
<comment type="caution">
    <text evidence="1">The sequence shown here is derived from an EMBL/GenBank/DDBJ whole genome shotgun (WGS) entry which is preliminary data.</text>
</comment>
<protein>
    <recommendedName>
        <fullName evidence="3">DUF4437 domain-containing protein</fullName>
    </recommendedName>
</protein>
<name>A0A934V9C1_9PSEU</name>
<reference evidence="1" key="1">
    <citation type="submission" date="2020-12" db="EMBL/GenBank/DDBJ databases">
        <title>Prauserella sp. ASG 168, a novel actinomycete isolated from cave rock.</title>
        <authorList>
            <person name="Suriyachadkun C."/>
        </authorList>
    </citation>
    <scope>NUCLEOTIDE SEQUENCE</scope>
    <source>
        <strain evidence="1">ASG 168</strain>
    </source>
</reference>
<dbReference type="InterPro" id="IPR011051">
    <property type="entry name" value="RmlC_Cupin_sf"/>
</dbReference>
<evidence type="ECO:0000313" key="2">
    <source>
        <dbReference type="Proteomes" id="UP000635245"/>
    </source>
</evidence>
<dbReference type="Proteomes" id="UP000635245">
    <property type="component" value="Unassembled WGS sequence"/>
</dbReference>
<proteinExistence type="predicted"/>
<dbReference type="AlphaFoldDB" id="A0A934V9C1"/>
<dbReference type="RefSeq" id="WP_200325884.1">
    <property type="nucleotide sequence ID" value="NZ_JAENJH010000014.1"/>
</dbReference>
<accession>A0A934V9C1</accession>
<dbReference type="Gene3D" id="2.60.120.10">
    <property type="entry name" value="Jelly Rolls"/>
    <property type="match status" value="1"/>
</dbReference>
<dbReference type="EMBL" id="JAENJH010000014">
    <property type="protein sequence ID" value="MBK1789190.1"/>
    <property type="molecule type" value="Genomic_DNA"/>
</dbReference>
<dbReference type="InterPro" id="IPR014710">
    <property type="entry name" value="RmlC-like_jellyroll"/>
</dbReference>
<keyword evidence="2" id="KW-1185">Reference proteome</keyword>
<dbReference type="SUPFAM" id="SSF51182">
    <property type="entry name" value="RmlC-like cupins"/>
    <property type="match status" value="2"/>
</dbReference>